<reference evidence="1 2" key="1">
    <citation type="submission" date="2015-07" db="EMBL/GenBank/DDBJ databases">
        <title>The genome of Melipona quadrifasciata.</title>
        <authorList>
            <person name="Pan H."/>
            <person name="Kapheim K."/>
        </authorList>
    </citation>
    <scope>NUCLEOTIDE SEQUENCE [LARGE SCALE GENOMIC DNA]</scope>
    <source>
        <strain evidence="1">0111107301</strain>
        <tissue evidence="1">Whole body</tissue>
    </source>
</reference>
<proteinExistence type="predicted"/>
<evidence type="ECO:0000313" key="2">
    <source>
        <dbReference type="Proteomes" id="UP000053105"/>
    </source>
</evidence>
<accession>A0A0N0BHI6</accession>
<gene>
    <name evidence="1" type="ORF">WN51_11837</name>
</gene>
<dbReference type="AlphaFoldDB" id="A0A0N0BHI6"/>
<dbReference type="Proteomes" id="UP000053105">
    <property type="component" value="Unassembled WGS sequence"/>
</dbReference>
<organism evidence="1 2">
    <name type="scientific">Melipona quadrifasciata</name>
    <dbReference type="NCBI Taxonomy" id="166423"/>
    <lineage>
        <taxon>Eukaryota</taxon>
        <taxon>Metazoa</taxon>
        <taxon>Ecdysozoa</taxon>
        <taxon>Arthropoda</taxon>
        <taxon>Hexapoda</taxon>
        <taxon>Insecta</taxon>
        <taxon>Pterygota</taxon>
        <taxon>Neoptera</taxon>
        <taxon>Endopterygota</taxon>
        <taxon>Hymenoptera</taxon>
        <taxon>Apocrita</taxon>
        <taxon>Aculeata</taxon>
        <taxon>Apoidea</taxon>
        <taxon>Anthophila</taxon>
        <taxon>Apidae</taxon>
        <taxon>Melipona</taxon>
    </lineage>
</organism>
<sequence>MNLYVRKKMLHLFGSDRVVCGVTQLQSVEKAFLYNFIVNSHARSPKHHADIGYICRNFLYVEITEITVDFYLFLLVVNFENFSKLKSSPELSHFKYNSKSFELMKPHGTLETPIISPFWKLLGQIYIPTTDDKVTFRIARLANILTFLAIAHHQSKREHPIWSQSAAGTLLSKLKTVSCVVTQSQQSAQTNPPASNLSVDVALVYRESQTVAKYSFLATLATKIIQSNHCLLVLRTLLTYFFPFLLPKQRKRLNRSIQQQPADEEDIKASAHYTGTLTKRYSRERYFETLSEAYGQSAYTCKSELQLLRIIFVPQRPVRRSFTSSKDIATGTIYYSTSDSLQCDIRKHSLEPYLSVPLSFCGRFFCEIDLLSSKNLSYEREIYPEQLLTELRQQMVLKSTQRELLAEFPVHVKVREVENEIVCCGMGGRRNDKSDAYINFVMIQQMRYLVKYIFTRNNVIRGQKPRKMYLRMKIHFYEGDTSYNF</sequence>
<keyword evidence="2" id="KW-1185">Reference proteome</keyword>
<protein>
    <submittedName>
        <fullName evidence="1">Uncharacterized protein</fullName>
    </submittedName>
</protein>
<evidence type="ECO:0000313" key="1">
    <source>
        <dbReference type="EMBL" id="KOX76122.1"/>
    </source>
</evidence>
<dbReference type="EMBL" id="KQ435753">
    <property type="protein sequence ID" value="KOX76122.1"/>
    <property type="molecule type" value="Genomic_DNA"/>
</dbReference>
<name>A0A0N0BHI6_9HYME</name>